<proteinExistence type="predicted"/>
<gene>
    <name evidence="1" type="ORF">NBH00_15035</name>
</gene>
<evidence type="ECO:0000313" key="1">
    <source>
        <dbReference type="EMBL" id="UTI62672.1"/>
    </source>
</evidence>
<dbReference type="Proteomes" id="UP001056035">
    <property type="component" value="Chromosome"/>
</dbReference>
<accession>A0ABY5DPG8</accession>
<evidence type="ECO:0000313" key="2">
    <source>
        <dbReference type="Proteomes" id="UP001056035"/>
    </source>
</evidence>
<sequence length="79" mass="8523">MRFDDPKDPAMLPVLEAGGGESEGFEMAEAMLIEHASHGDDAGTGRITSHAEHFTEECIPDDALYGEADGHLRPRADLD</sequence>
<dbReference type="EMBL" id="CP098502">
    <property type="protein sequence ID" value="UTI62672.1"/>
    <property type="molecule type" value="Genomic_DNA"/>
</dbReference>
<protein>
    <submittedName>
        <fullName evidence="1">Uncharacterized protein</fullName>
    </submittedName>
</protein>
<dbReference type="RefSeq" id="WP_254569407.1">
    <property type="nucleotide sequence ID" value="NZ_CP098502.1"/>
</dbReference>
<keyword evidence="2" id="KW-1185">Reference proteome</keyword>
<reference evidence="1 2" key="1">
    <citation type="submission" date="2022-06" db="EMBL/GenBank/DDBJ databases">
        <title>Paraconexibacter antarcticus.</title>
        <authorList>
            <person name="Kim C.S."/>
        </authorList>
    </citation>
    <scope>NUCLEOTIDE SEQUENCE [LARGE SCALE GENOMIC DNA]</scope>
    <source>
        <strain evidence="1 2">02-257</strain>
    </source>
</reference>
<name>A0ABY5DPG8_9ACTN</name>
<organism evidence="1 2">
    <name type="scientific">Paraconexibacter antarcticus</name>
    <dbReference type="NCBI Taxonomy" id="2949664"/>
    <lineage>
        <taxon>Bacteria</taxon>
        <taxon>Bacillati</taxon>
        <taxon>Actinomycetota</taxon>
        <taxon>Thermoleophilia</taxon>
        <taxon>Solirubrobacterales</taxon>
        <taxon>Paraconexibacteraceae</taxon>
        <taxon>Paraconexibacter</taxon>
    </lineage>
</organism>